<feature type="domain" description="Aldehyde dehydrogenase" evidence="4">
    <location>
        <begin position="21"/>
        <end position="473"/>
    </location>
</feature>
<dbReference type="InterPro" id="IPR016163">
    <property type="entry name" value="Ald_DH_C"/>
</dbReference>
<dbReference type="InterPro" id="IPR016162">
    <property type="entry name" value="Ald_DH_N"/>
</dbReference>
<dbReference type="Gene3D" id="3.40.605.10">
    <property type="entry name" value="Aldehyde Dehydrogenase, Chain A, domain 1"/>
    <property type="match status" value="1"/>
</dbReference>
<evidence type="ECO:0000313" key="6">
    <source>
        <dbReference type="Proteomes" id="UP001497383"/>
    </source>
</evidence>
<protein>
    <recommendedName>
        <fullName evidence="4">Aldehyde dehydrogenase domain-containing protein</fullName>
    </recommendedName>
</protein>
<dbReference type="InterPro" id="IPR029510">
    <property type="entry name" value="Ald_DH_CS_GLU"/>
</dbReference>
<dbReference type="SUPFAM" id="SSF53720">
    <property type="entry name" value="ALDH-like"/>
    <property type="match status" value="1"/>
</dbReference>
<comment type="similarity">
    <text evidence="3">Belongs to the aldehyde dehydrogenase family.</text>
</comment>
<dbReference type="PROSITE" id="PS00687">
    <property type="entry name" value="ALDEHYDE_DEHYDR_GLU"/>
    <property type="match status" value="1"/>
</dbReference>
<accession>A0ABP0ZMQ1</accession>
<dbReference type="GeneID" id="92208052"/>
<dbReference type="Gene3D" id="3.40.309.10">
    <property type="entry name" value="Aldehyde Dehydrogenase, Chain A, domain 2"/>
    <property type="match status" value="1"/>
</dbReference>
<dbReference type="RefSeq" id="XP_066829794.1">
    <property type="nucleotide sequence ID" value="XM_066972901.1"/>
</dbReference>
<name>A0ABP0ZMQ1_9ASCO</name>
<gene>
    <name evidence="5" type="ORF">LODBEIA_P28560</name>
</gene>
<keyword evidence="1 3" id="KW-0560">Oxidoreductase</keyword>
<dbReference type="PANTHER" id="PTHR43353:SF6">
    <property type="entry name" value="CYTOPLASMIC ALDEHYDE DEHYDROGENASE (EUROFUNG)"/>
    <property type="match status" value="1"/>
</dbReference>
<evidence type="ECO:0000256" key="3">
    <source>
        <dbReference type="RuleBase" id="RU003345"/>
    </source>
</evidence>
<sequence length="477" mass="51743">MASAKVYPCIINGEEAGTSNFAVTSHSNPDEIIHHFAQLSVSGENIAAIAANAKQGLKDWTATPVPKRVAIFRKAMDLIKERRQEIFNSHMEIGGPTWFANVNVDGSLGQIEEYASQMSRPEGQIVQSGHNDLAMAVKSAIGPVLSISPWNAPVILGTRSICAPLAAGCSVVFKSSEKSPAVSYLLVKCFLDAGVPPKALQLVHVAPQDNPKFLEQILATGVIRKVNFTGSTGVGKIIAQECSKYLIPYLLELGGKNVSIVLDDAELGAAAGKILFGAWAHKGQICMSTDKVFVDEKIYDQFTAVLKNVAAEMVKNPDQKISQRDCLGRDKVLQLVEDALAKGASLLFGEFNKEEILKTNVIPPMIIEGVTAEMDINFTETFGPVFTIHKYSNIDDVVEEVNEHDFGLKAAVWSKNHIRALKLAKRLEIGGVHINSPTVHDEATVPHGGVKSSGCGRFNSQWGMDEFMIIKTITIHE</sequence>
<organism evidence="5 6">
    <name type="scientific">Lodderomyces beijingensis</name>
    <dbReference type="NCBI Taxonomy" id="1775926"/>
    <lineage>
        <taxon>Eukaryota</taxon>
        <taxon>Fungi</taxon>
        <taxon>Dikarya</taxon>
        <taxon>Ascomycota</taxon>
        <taxon>Saccharomycotina</taxon>
        <taxon>Pichiomycetes</taxon>
        <taxon>Debaryomycetaceae</taxon>
        <taxon>Candida/Lodderomyces clade</taxon>
        <taxon>Lodderomyces</taxon>
    </lineage>
</organism>
<dbReference type="InterPro" id="IPR015590">
    <property type="entry name" value="Aldehyde_DH_dom"/>
</dbReference>
<dbReference type="CDD" id="cd07105">
    <property type="entry name" value="ALDH_SaliADH"/>
    <property type="match status" value="1"/>
</dbReference>
<dbReference type="PANTHER" id="PTHR43353">
    <property type="entry name" value="SUCCINATE-SEMIALDEHYDE DEHYDROGENASE, MITOCHONDRIAL"/>
    <property type="match status" value="1"/>
</dbReference>
<evidence type="ECO:0000256" key="2">
    <source>
        <dbReference type="PROSITE-ProRule" id="PRU10007"/>
    </source>
</evidence>
<dbReference type="InterPro" id="IPR050740">
    <property type="entry name" value="Aldehyde_DH_Superfamily"/>
</dbReference>
<dbReference type="Proteomes" id="UP001497383">
    <property type="component" value="Chromosome 3"/>
</dbReference>
<evidence type="ECO:0000259" key="4">
    <source>
        <dbReference type="Pfam" id="PF00171"/>
    </source>
</evidence>
<evidence type="ECO:0000313" key="5">
    <source>
        <dbReference type="EMBL" id="CAK9438632.1"/>
    </source>
</evidence>
<evidence type="ECO:0000256" key="1">
    <source>
        <dbReference type="ARBA" id="ARBA00023002"/>
    </source>
</evidence>
<feature type="active site" evidence="2">
    <location>
        <position position="252"/>
    </location>
</feature>
<dbReference type="EMBL" id="OZ022407">
    <property type="protein sequence ID" value="CAK9438632.1"/>
    <property type="molecule type" value="Genomic_DNA"/>
</dbReference>
<dbReference type="Pfam" id="PF00171">
    <property type="entry name" value="Aldedh"/>
    <property type="match status" value="1"/>
</dbReference>
<keyword evidence="6" id="KW-1185">Reference proteome</keyword>
<proteinExistence type="inferred from homology"/>
<reference evidence="5 6" key="1">
    <citation type="submission" date="2024-03" db="EMBL/GenBank/DDBJ databases">
        <authorList>
            <person name="Brejova B."/>
        </authorList>
    </citation>
    <scope>NUCLEOTIDE SEQUENCE [LARGE SCALE GENOMIC DNA]</scope>
    <source>
        <strain evidence="5 6">CBS 14171</strain>
    </source>
</reference>
<dbReference type="InterPro" id="IPR016161">
    <property type="entry name" value="Ald_DH/histidinol_DH"/>
</dbReference>